<dbReference type="PANTHER" id="PTHR23079">
    <property type="entry name" value="RNA-DEPENDENT RNA POLYMERASE"/>
    <property type="match status" value="1"/>
</dbReference>
<dbReference type="InterPro" id="IPR057596">
    <property type="entry name" value="RDRP_core"/>
</dbReference>
<dbReference type="SUPFAM" id="SSF54928">
    <property type="entry name" value="RNA-binding domain, RBD"/>
    <property type="match status" value="1"/>
</dbReference>
<dbReference type="InterPro" id="IPR035979">
    <property type="entry name" value="RBD_domain_sf"/>
</dbReference>
<proteinExistence type="inferred from homology"/>
<accession>A0A8H7WEN4</accession>
<dbReference type="AlphaFoldDB" id="A0A8H7WEN4"/>
<dbReference type="InterPro" id="IPR012677">
    <property type="entry name" value="Nucleotide-bd_a/b_plait_sf"/>
</dbReference>
<comment type="similarity">
    <text evidence="2">Belongs to the RdRP family.</text>
</comment>
<evidence type="ECO:0000259" key="4">
    <source>
        <dbReference type="PROSITE" id="PS50102"/>
    </source>
</evidence>
<dbReference type="GO" id="GO:0003968">
    <property type="term" value="F:RNA-directed RNA polymerase activity"/>
    <property type="evidence" value="ECO:0007669"/>
    <property type="project" value="UniProtKB-KW"/>
</dbReference>
<dbReference type="Pfam" id="PF25358">
    <property type="entry name" value="PH_fung_RdRP"/>
    <property type="match status" value="1"/>
</dbReference>
<dbReference type="Pfam" id="PF05183">
    <property type="entry name" value="RdRP"/>
    <property type="match status" value="1"/>
</dbReference>
<protein>
    <recommendedName>
        <fullName evidence="2">RNA-dependent RNA polymerase</fullName>
        <ecNumber evidence="2">2.7.7.48</ecNumber>
    </recommendedName>
</protein>
<evidence type="ECO:0000256" key="1">
    <source>
        <dbReference type="PROSITE-ProRule" id="PRU00176"/>
    </source>
</evidence>
<dbReference type="InterPro" id="IPR057503">
    <property type="entry name" value="PH_RdRP"/>
</dbReference>
<keyword evidence="2" id="KW-0548">Nucleotidyltransferase</keyword>
<keyword evidence="2" id="KW-0696">RNA-directed RNA polymerase</keyword>
<evidence type="ECO:0000256" key="3">
    <source>
        <dbReference type="SAM" id="MobiDB-lite"/>
    </source>
</evidence>
<name>A0A8H7WEN4_9HELO</name>
<dbReference type="EMBL" id="JAFJYH010000033">
    <property type="protein sequence ID" value="KAG4423508.1"/>
    <property type="molecule type" value="Genomic_DNA"/>
</dbReference>
<dbReference type="CDD" id="cd00590">
    <property type="entry name" value="RRM_SF"/>
    <property type="match status" value="1"/>
</dbReference>
<dbReference type="EC" id="2.7.7.48" evidence="2"/>
<keyword evidence="2" id="KW-0808">Transferase</keyword>
<feature type="region of interest" description="Disordered" evidence="3">
    <location>
        <begin position="984"/>
        <end position="1012"/>
    </location>
</feature>
<organism evidence="5 6">
    <name type="scientific">Cadophora malorum</name>
    <dbReference type="NCBI Taxonomy" id="108018"/>
    <lineage>
        <taxon>Eukaryota</taxon>
        <taxon>Fungi</taxon>
        <taxon>Dikarya</taxon>
        <taxon>Ascomycota</taxon>
        <taxon>Pezizomycotina</taxon>
        <taxon>Leotiomycetes</taxon>
        <taxon>Helotiales</taxon>
        <taxon>Ploettnerulaceae</taxon>
        <taxon>Cadophora</taxon>
    </lineage>
</organism>
<evidence type="ECO:0000313" key="6">
    <source>
        <dbReference type="Proteomes" id="UP000664132"/>
    </source>
</evidence>
<feature type="compositionally biased region" description="Acidic residues" evidence="3">
    <location>
        <begin position="998"/>
        <end position="1012"/>
    </location>
</feature>
<dbReference type="InterPro" id="IPR007855">
    <property type="entry name" value="RDRP"/>
</dbReference>
<dbReference type="OrthoDB" id="6513042at2759"/>
<feature type="domain" description="RRM" evidence="4">
    <location>
        <begin position="1"/>
        <end position="101"/>
    </location>
</feature>
<dbReference type="Gene3D" id="3.30.70.330">
    <property type="match status" value="1"/>
</dbReference>
<comment type="catalytic activity">
    <reaction evidence="2">
        <text>RNA(n) + a ribonucleoside 5'-triphosphate = RNA(n+1) + diphosphate</text>
        <dbReference type="Rhea" id="RHEA:21248"/>
        <dbReference type="Rhea" id="RHEA-COMP:14527"/>
        <dbReference type="Rhea" id="RHEA-COMP:17342"/>
        <dbReference type="ChEBI" id="CHEBI:33019"/>
        <dbReference type="ChEBI" id="CHEBI:61557"/>
        <dbReference type="ChEBI" id="CHEBI:140395"/>
        <dbReference type="EC" id="2.7.7.48"/>
    </reaction>
</comment>
<dbReference type="Proteomes" id="UP000664132">
    <property type="component" value="Unassembled WGS sequence"/>
</dbReference>
<evidence type="ECO:0000256" key="2">
    <source>
        <dbReference type="RuleBase" id="RU363098"/>
    </source>
</evidence>
<keyword evidence="6" id="KW-1185">Reference proteome</keyword>
<dbReference type="InterPro" id="IPR000504">
    <property type="entry name" value="RRM_dom"/>
</dbReference>
<keyword evidence="1 2" id="KW-0694">RNA-binding</keyword>
<dbReference type="PROSITE" id="PS50102">
    <property type="entry name" value="RRM"/>
    <property type="match status" value="1"/>
</dbReference>
<dbReference type="GO" id="GO:0003723">
    <property type="term" value="F:RNA binding"/>
    <property type="evidence" value="ECO:0007669"/>
    <property type="project" value="UniProtKB-UniRule"/>
</dbReference>
<evidence type="ECO:0000313" key="5">
    <source>
        <dbReference type="EMBL" id="KAG4423508.1"/>
    </source>
</evidence>
<dbReference type="PANTHER" id="PTHR23079:SF17">
    <property type="entry name" value="RNA-DEPENDENT RNA POLYMERASE"/>
    <property type="match status" value="1"/>
</dbReference>
<gene>
    <name evidence="5" type="ORF">IFR04_003331</name>
</gene>
<dbReference type="GO" id="GO:0030422">
    <property type="term" value="P:siRNA processing"/>
    <property type="evidence" value="ECO:0007669"/>
    <property type="project" value="TreeGrafter"/>
</dbReference>
<reference evidence="5" key="1">
    <citation type="submission" date="2021-02" db="EMBL/GenBank/DDBJ databases">
        <title>Genome sequence Cadophora malorum strain M34.</title>
        <authorList>
            <person name="Stefanovic E."/>
            <person name="Vu D."/>
            <person name="Scully C."/>
            <person name="Dijksterhuis J."/>
            <person name="Roader J."/>
            <person name="Houbraken J."/>
        </authorList>
    </citation>
    <scope>NUCLEOTIDE SEQUENCE</scope>
    <source>
        <strain evidence="5">M34</strain>
    </source>
</reference>
<sequence>MDVYVRNVPQQSTENSLKNFLKPFFLNLSIRSVHCTKPKDKTIAFLTFLHLSDAETFLQHYGQTKNLTPYIGSQRSQPRPKINSVNLRFLGQPIYCQKSTNDANPYLLRVLAKEEKDRQTKVTTLTTIDHYKPQILPILFDCASISCGVWSYSRSNLYYEPQQSWESPGTLKFGEHSTILNLDSGIRVDFLHFATLSIAAEEGSTPSFIFSMREAPRFFEKILSDPLADLMAQLGIRSPATPTQNRRGGPERHRLPYLDETHQKAAGSCFVYRVALQPVPFGRDNVAERMQSLRVAHGLPRILHRRTDVIRPRQTFEHGMQVLQAILASSTTTIPFPLAFQILKLALDGYLPPLAVVKMVPSIQDMASRTSIPVCVKSIRKIFNQLDWPGPDSEASEFELEGLLKCLKDNEEQCKREDLAADEDSQRSNNIAIIHRVKITPSGMRLCGPEIESNNRVLRKYPNHHEYFIRVQFSDEDGQPVRFNSRVSNQKIFHERFKNVLRNGISIAGREFAYLGCSHSSLRAQSCWFMAPFVCEAGLMWAEILIQELGNFTAIQSPAKCAARIGQVFSDTRTAVAIDPALVRSEADVERNGRTFSDGVGTMSLSMMERIWDALPKAKRVNPALFQIRYQGAKGMISLDTRLKGDCLVLRPSMIKFDGSTWPDIEICEAAYQPLTMYLNRQFIKILEDLGVEDKFFLDLQAQEVQRLRSITESPLNASTFLKRQSIGTALHLPWFINELAFLGLDFRRDGFLRDVLEMSLLVELRLLKHKTRIPVEKGWHLHGIMDETGFIEEGQVYCSALLDGVPMALTKKQLVISRAPALHPGDVQLADAVIPPPGSPLLELTNCICFSSKGHRDLPSQLSGGDLDGDRYYVMWDDNCKPKRTFMPADYARQTPIDIQRAVTKEDMTDFFIQFMETDQLGRIAVLHRVLADQEPAGTLHMDCITLAEMHSTAVDFSKTGIPVDMSKLPRYNKWRPDFEAPGPHVKIEKQGGLSLEIDDRDPDDQVDQDDDFSTYRYYESEKVLGKLYRAIDEREVFEHIKHRSLNPDISSESTVIDSVWDSVRAKCALFQYSHHLVWARDIRAMYEESMLDIMINHSEHTLHAVSELEAFIGNILGRTGAQSKNQRELSTTMKDRFEEHSAFIVNCIVKDGSEWSEESLERSMACLAVSLEKKHVYRRHENLLSFKYLAAAVCLREVERVPGL</sequence>
<dbReference type="GO" id="GO:0031380">
    <property type="term" value="C:nuclear RNA-directed RNA polymerase complex"/>
    <property type="evidence" value="ECO:0007669"/>
    <property type="project" value="TreeGrafter"/>
</dbReference>
<comment type="caution">
    <text evidence="5">The sequence shown here is derived from an EMBL/GenBank/DDBJ whole genome shotgun (WGS) entry which is preliminary data.</text>
</comment>